<dbReference type="InterPro" id="IPR004176">
    <property type="entry name" value="Clp_R_N"/>
</dbReference>
<dbReference type="SMART" id="SM00382">
    <property type="entry name" value="AAA"/>
    <property type="match status" value="1"/>
</dbReference>
<feature type="domain" description="VWFA" evidence="3">
    <location>
        <begin position="361"/>
        <end position="507"/>
    </location>
</feature>
<dbReference type="SUPFAM" id="SSF53300">
    <property type="entry name" value="vWA-like"/>
    <property type="match status" value="1"/>
</dbReference>
<dbReference type="SUPFAM" id="SSF52540">
    <property type="entry name" value="P-loop containing nucleoside triphosphate hydrolases"/>
    <property type="match status" value="1"/>
</dbReference>
<dbReference type="InterPro" id="IPR036465">
    <property type="entry name" value="vWFA_dom_sf"/>
</dbReference>
<dbReference type="Pfam" id="PF17868">
    <property type="entry name" value="AAA_lid_8"/>
    <property type="match status" value="1"/>
</dbReference>
<dbReference type="Pfam" id="PF13519">
    <property type="entry name" value="VWA_2"/>
    <property type="match status" value="1"/>
</dbReference>
<dbReference type="InterPro" id="IPR041538">
    <property type="entry name" value="RavA-like_AAA_lid"/>
</dbReference>
<evidence type="ECO:0008006" key="7">
    <source>
        <dbReference type="Google" id="ProtNLM"/>
    </source>
</evidence>
<dbReference type="InterPro" id="IPR050513">
    <property type="entry name" value="RavA_ATPases"/>
</dbReference>
<evidence type="ECO:0000256" key="1">
    <source>
        <dbReference type="PROSITE-ProRule" id="PRU01251"/>
    </source>
</evidence>
<feature type="compositionally biased region" description="Basic and acidic residues" evidence="2">
    <location>
        <begin position="136"/>
        <end position="149"/>
    </location>
</feature>
<feature type="region of interest" description="Disordered" evidence="2">
    <location>
        <begin position="108"/>
        <end position="180"/>
    </location>
</feature>
<dbReference type="InterPro" id="IPR003593">
    <property type="entry name" value="AAA+_ATPase"/>
</dbReference>
<dbReference type="Proteomes" id="UP001189429">
    <property type="component" value="Unassembled WGS sequence"/>
</dbReference>
<accession>A0ABN9YA03</accession>
<dbReference type="SMART" id="SM00327">
    <property type="entry name" value="VWA"/>
    <property type="match status" value="1"/>
</dbReference>
<feature type="compositionally biased region" description="Basic and acidic residues" evidence="2">
    <location>
        <begin position="1240"/>
        <end position="1253"/>
    </location>
</feature>
<dbReference type="Pfam" id="PF20030">
    <property type="entry name" value="bpMoxR"/>
    <property type="match status" value="1"/>
</dbReference>
<feature type="region of interest" description="Disordered" evidence="2">
    <location>
        <begin position="195"/>
        <end position="226"/>
    </location>
</feature>
<protein>
    <recommendedName>
        <fullName evidence="7">VWFA domain-containing protein</fullName>
    </recommendedName>
</protein>
<dbReference type="Gene3D" id="3.40.50.300">
    <property type="entry name" value="P-loop containing nucleotide triphosphate hydrolases"/>
    <property type="match status" value="1"/>
</dbReference>
<evidence type="ECO:0000259" key="3">
    <source>
        <dbReference type="PROSITE" id="PS50234"/>
    </source>
</evidence>
<dbReference type="Gene3D" id="3.40.50.410">
    <property type="entry name" value="von Willebrand factor, type A domain"/>
    <property type="match status" value="1"/>
</dbReference>
<dbReference type="InterPro" id="IPR002035">
    <property type="entry name" value="VWF_A"/>
</dbReference>
<evidence type="ECO:0000313" key="5">
    <source>
        <dbReference type="EMBL" id="CAK0909532.1"/>
    </source>
</evidence>
<dbReference type="PANTHER" id="PTHR32204:SF0">
    <property type="entry name" value="ATPASE RAVA"/>
    <property type="match status" value="1"/>
</dbReference>
<dbReference type="PANTHER" id="PTHR32204">
    <property type="entry name" value="ATPASE RAVA"/>
    <property type="match status" value="1"/>
</dbReference>
<dbReference type="Pfam" id="PF02861">
    <property type="entry name" value="Clp_N"/>
    <property type="match status" value="1"/>
</dbReference>
<dbReference type="PROSITE" id="PS50234">
    <property type="entry name" value="VWFA"/>
    <property type="match status" value="1"/>
</dbReference>
<name>A0ABN9YA03_9DINO</name>
<dbReference type="CDD" id="cd00009">
    <property type="entry name" value="AAA"/>
    <property type="match status" value="1"/>
</dbReference>
<organism evidence="5 6">
    <name type="scientific">Prorocentrum cordatum</name>
    <dbReference type="NCBI Taxonomy" id="2364126"/>
    <lineage>
        <taxon>Eukaryota</taxon>
        <taxon>Sar</taxon>
        <taxon>Alveolata</taxon>
        <taxon>Dinophyceae</taxon>
        <taxon>Prorocentrales</taxon>
        <taxon>Prorocentraceae</taxon>
        <taxon>Prorocentrum</taxon>
    </lineage>
</organism>
<dbReference type="SUPFAM" id="SSF81923">
    <property type="entry name" value="Double Clp-N motif"/>
    <property type="match status" value="1"/>
</dbReference>
<feature type="domain" description="Clp R" evidence="4">
    <location>
        <begin position="609"/>
        <end position="760"/>
    </location>
</feature>
<keyword evidence="6" id="KW-1185">Reference proteome</keyword>
<feature type="region of interest" description="Disordered" evidence="2">
    <location>
        <begin position="1240"/>
        <end position="1266"/>
    </location>
</feature>
<reference evidence="5" key="1">
    <citation type="submission" date="2023-10" db="EMBL/GenBank/DDBJ databases">
        <authorList>
            <person name="Chen Y."/>
            <person name="Shah S."/>
            <person name="Dougan E. K."/>
            <person name="Thang M."/>
            <person name="Chan C."/>
        </authorList>
    </citation>
    <scope>NUCLEOTIDE SEQUENCE [LARGE SCALE GENOMIC DNA]</scope>
</reference>
<dbReference type="Gene3D" id="1.10.1780.10">
    <property type="entry name" value="Clp, N-terminal domain"/>
    <property type="match status" value="1"/>
</dbReference>
<dbReference type="InterPro" id="IPR045427">
    <property type="entry name" value="MoxR"/>
</dbReference>
<dbReference type="PROSITE" id="PS51903">
    <property type="entry name" value="CLP_R"/>
    <property type="match status" value="1"/>
</dbReference>
<comment type="caution">
    <text evidence="5">The sequence shown here is derived from an EMBL/GenBank/DDBJ whole genome shotgun (WGS) entry which is preliminary data.</text>
</comment>
<dbReference type="EMBL" id="CAUYUJ010022212">
    <property type="protein sequence ID" value="CAK0909532.1"/>
    <property type="molecule type" value="Genomic_DNA"/>
</dbReference>
<keyword evidence="1" id="KW-0677">Repeat</keyword>
<sequence length="1266" mass="136608">ELGEVSRALWPLLMSAAQAEASAHGGAAGLQGALARSARGLRSWRSRLEAGRLWEDKEGADWPADPTLRAQWTDLLRDLEMPRFTRRYPQLLDPLMASLLETVEQFHNETQEQQEQEQGEQGAQRDQGGGEEQGDGEERGDGQEQRDGEQTDGEGDGEGKGDDPSEQDAAGAEGAQGDAARAGKLMEKLREQWGGASEALREAEQSLGAAGGNAAADGFGLEGGSPWQETEAWKQMGELRDVLSRSPDIRALIRDLGRRSAVKGPLRRLPEELDQRGAPMGVVRSSAAPAEANGVRLGGDWDTMLPSEMQLLAAKRPMLRMLHHARRAEQALLSYDRTAWLEEEARATRRSELRPLGKAGPLIVCLDTSGSMSGPREVLAKAMVLESIRQAHRQKRRCYLYAFSGRDQLEEFELDLSSEGLQKLLGFLKFSFSGGTSLDEALEASARRLGADKEEWRNADLLIVTDGELPPPAEQVRHGLDAACAAGGAKVVGVVLGDSAGETMEGLCTELYVTGRPEPMFAAARGGPRPGQRSPGGWPRLRRLAARPVARAAVAGWGRALSRDSAVGRLGAGGTLAGSAGRSRTRAAAAPVARAAAGQRAESQVEPDFSRFSDELILVIQLADGERRRLGQQAMGTETLLLGLLSTEQAAPVVSAAFPDAGRASVESARKFVEQRILLDSQGNALTPKASGALTFTPMARRALADADGARRELGHERVLPAHLLLGMLRDERSLAYDMVGSLEADVDAVGMRGLSTLPGPVPAVRVRAAAQLSDLRLRQTAGARRPPDEDEAALALSARLGRAHELLTDGLVERSVEAKLLLLAALSGEHVFFLGPPGTAKSLLARRLALVCEGNFFERLLTRFSVPEEVFGPLSLKALEQDELRRKTQGFLPEADVAFLDEVFKANSSILNALLTLLNERLFDNGGSRVRVPLWCAVAASNELPEGEELDALFDRFLLRRVVPRVSDDAVVDFLETMLDVAGPEDEQSPAAPPTHTRGGSVLTAADSEAAQEAAAAAVAFPDRMLQTIARLRVHLRDVVEPPVLVSDRRLAKAVRVLRLAAYAAGGTEVCELDLLLLQHILWDKDPAQAEAVREWLFEHSFGAASPQQGGDDFLPQARFLLKAIKERLARASKPETASAALQDLANLRVPVEKVVCRRLEEQVALRALLSTEGGGGFAGRRGFWLEAADLEEASSRLLPRAAGAVADAEGVLREVLELEGALSLPDPEERDSCLRHLLGGKDGKNMQREQNQKLTGMFDQDDFP</sequence>
<feature type="compositionally biased region" description="Low complexity" evidence="2">
    <location>
        <begin position="167"/>
        <end position="180"/>
    </location>
</feature>
<evidence type="ECO:0000313" key="6">
    <source>
        <dbReference type="Proteomes" id="UP001189429"/>
    </source>
</evidence>
<evidence type="ECO:0000256" key="2">
    <source>
        <dbReference type="SAM" id="MobiDB-lite"/>
    </source>
</evidence>
<gene>
    <name evidence="5" type="ORF">PCOR1329_LOCUS83913</name>
</gene>
<dbReference type="InterPro" id="IPR036628">
    <property type="entry name" value="Clp_N_dom_sf"/>
</dbReference>
<dbReference type="InterPro" id="IPR027417">
    <property type="entry name" value="P-loop_NTPase"/>
</dbReference>
<feature type="non-terminal residue" evidence="5">
    <location>
        <position position="1"/>
    </location>
</feature>
<proteinExistence type="predicted"/>
<evidence type="ECO:0000259" key="4">
    <source>
        <dbReference type="PROSITE" id="PS51903"/>
    </source>
</evidence>